<evidence type="ECO:0000313" key="17">
    <source>
        <dbReference type="Proteomes" id="UP000078287"/>
    </source>
</evidence>
<dbReference type="Pfam" id="PF08448">
    <property type="entry name" value="PAS_4"/>
    <property type="match status" value="1"/>
</dbReference>
<dbReference type="SMART" id="SM00448">
    <property type="entry name" value="REC"/>
    <property type="match status" value="1"/>
</dbReference>
<comment type="caution">
    <text evidence="16">The sequence shown here is derived from an EMBL/GenBank/DDBJ whole genome shotgun (WGS) entry which is preliminary data.</text>
</comment>
<dbReference type="SUPFAM" id="SSF47384">
    <property type="entry name" value="Homodimeric domain of signal transducing histidine kinase"/>
    <property type="match status" value="1"/>
</dbReference>
<dbReference type="SMART" id="SM00091">
    <property type="entry name" value="PAS"/>
    <property type="match status" value="2"/>
</dbReference>
<feature type="coiled-coil region" evidence="10">
    <location>
        <begin position="639"/>
        <end position="669"/>
    </location>
</feature>
<dbReference type="STRING" id="1707952.A6A03_03505"/>
<dbReference type="Pfam" id="PF13188">
    <property type="entry name" value="PAS_8"/>
    <property type="match status" value="1"/>
</dbReference>
<feature type="transmembrane region" description="Helical" evidence="11">
    <location>
        <begin position="72"/>
        <end position="91"/>
    </location>
</feature>
<feature type="transmembrane region" description="Helical" evidence="11">
    <location>
        <begin position="180"/>
        <end position="198"/>
    </location>
</feature>
<dbReference type="AlphaFoldDB" id="A0A178M403"/>
<dbReference type="Gene3D" id="3.30.450.20">
    <property type="entry name" value="PAS domain"/>
    <property type="match status" value="2"/>
</dbReference>
<feature type="domain" description="Histidine kinase" evidence="12">
    <location>
        <begin position="675"/>
        <end position="898"/>
    </location>
</feature>
<dbReference type="Gene3D" id="3.40.50.2300">
    <property type="match status" value="1"/>
</dbReference>
<name>A0A178M403_9CHLR</name>
<dbReference type="SMART" id="SM00387">
    <property type="entry name" value="HATPase_c"/>
    <property type="match status" value="1"/>
</dbReference>
<gene>
    <name evidence="16" type="ORF">A6A03_03505</name>
</gene>
<evidence type="ECO:0000259" key="13">
    <source>
        <dbReference type="PROSITE" id="PS50110"/>
    </source>
</evidence>
<organism evidence="16 17">
    <name type="scientific">Chloroflexus islandicus</name>
    <dbReference type="NCBI Taxonomy" id="1707952"/>
    <lineage>
        <taxon>Bacteria</taxon>
        <taxon>Bacillati</taxon>
        <taxon>Chloroflexota</taxon>
        <taxon>Chloroflexia</taxon>
        <taxon>Chloroflexales</taxon>
        <taxon>Chloroflexineae</taxon>
        <taxon>Chloroflexaceae</taxon>
        <taxon>Chloroflexus</taxon>
    </lineage>
</organism>
<dbReference type="InterPro" id="IPR036890">
    <property type="entry name" value="HATPase_C_sf"/>
</dbReference>
<dbReference type="InterPro" id="IPR003018">
    <property type="entry name" value="GAF"/>
</dbReference>
<dbReference type="GO" id="GO:0000155">
    <property type="term" value="F:phosphorelay sensor kinase activity"/>
    <property type="evidence" value="ECO:0007669"/>
    <property type="project" value="InterPro"/>
</dbReference>
<dbReference type="PANTHER" id="PTHR43065">
    <property type="entry name" value="SENSOR HISTIDINE KINASE"/>
    <property type="match status" value="1"/>
</dbReference>
<dbReference type="Gene3D" id="3.30.450.40">
    <property type="match status" value="1"/>
</dbReference>
<dbReference type="SMART" id="SM00065">
    <property type="entry name" value="GAF"/>
    <property type="match status" value="1"/>
</dbReference>
<dbReference type="Pfam" id="PF13185">
    <property type="entry name" value="GAF_2"/>
    <property type="match status" value="1"/>
</dbReference>
<keyword evidence="11" id="KW-0812">Transmembrane</keyword>
<evidence type="ECO:0000256" key="3">
    <source>
        <dbReference type="ARBA" id="ARBA00022553"/>
    </source>
</evidence>
<dbReference type="Pfam" id="PF00512">
    <property type="entry name" value="HisKA"/>
    <property type="match status" value="1"/>
</dbReference>
<keyword evidence="6 16" id="KW-0418">Kinase</keyword>
<dbReference type="Pfam" id="PF02518">
    <property type="entry name" value="HATPase_c"/>
    <property type="match status" value="1"/>
</dbReference>
<dbReference type="InterPro" id="IPR005467">
    <property type="entry name" value="His_kinase_dom"/>
</dbReference>
<dbReference type="SUPFAM" id="SSF55781">
    <property type="entry name" value="GAF domain-like"/>
    <property type="match status" value="1"/>
</dbReference>
<dbReference type="CDD" id="cd00130">
    <property type="entry name" value="PAS"/>
    <property type="match status" value="2"/>
</dbReference>
<dbReference type="InterPro" id="IPR011006">
    <property type="entry name" value="CheY-like_superfamily"/>
</dbReference>
<dbReference type="InterPro" id="IPR000700">
    <property type="entry name" value="PAS-assoc_C"/>
</dbReference>
<keyword evidence="11" id="KW-1133">Transmembrane helix</keyword>
<evidence type="ECO:0000256" key="6">
    <source>
        <dbReference type="ARBA" id="ARBA00022777"/>
    </source>
</evidence>
<dbReference type="PROSITE" id="PS50112">
    <property type="entry name" value="PAS"/>
    <property type="match status" value="2"/>
</dbReference>
<dbReference type="SUPFAM" id="SSF52172">
    <property type="entry name" value="CheY-like"/>
    <property type="match status" value="1"/>
</dbReference>
<evidence type="ECO:0000256" key="9">
    <source>
        <dbReference type="PROSITE-ProRule" id="PRU00169"/>
    </source>
</evidence>
<keyword evidence="11" id="KW-0472">Membrane</keyword>
<dbReference type="PROSITE" id="PS50113">
    <property type="entry name" value="PAC"/>
    <property type="match status" value="1"/>
</dbReference>
<dbReference type="Pfam" id="PF00072">
    <property type="entry name" value="Response_reg"/>
    <property type="match status" value="1"/>
</dbReference>
<dbReference type="OrthoDB" id="9796100at2"/>
<dbReference type="PRINTS" id="PR00344">
    <property type="entry name" value="BCTRLSENSOR"/>
</dbReference>
<dbReference type="SMART" id="SM00388">
    <property type="entry name" value="HisKA"/>
    <property type="match status" value="1"/>
</dbReference>
<dbReference type="InterPro" id="IPR013656">
    <property type="entry name" value="PAS_4"/>
</dbReference>
<keyword evidence="10" id="KW-0175">Coiled coil</keyword>
<evidence type="ECO:0000256" key="7">
    <source>
        <dbReference type="ARBA" id="ARBA00022840"/>
    </source>
</evidence>
<feature type="transmembrane region" description="Helical" evidence="11">
    <location>
        <begin position="35"/>
        <end position="52"/>
    </location>
</feature>
<evidence type="ECO:0000256" key="4">
    <source>
        <dbReference type="ARBA" id="ARBA00022679"/>
    </source>
</evidence>
<protein>
    <recommendedName>
        <fullName evidence="2">histidine kinase</fullName>
        <ecNumber evidence="2">2.7.13.3</ecNumber>
    </recommendedName>
</protein>
<dbReference type="Proteomes" id="UP000078287">
    <property type="component" value="Unassembled WGS sequence"/>
</dbReference>
<accession>A0A178M403</accession>
<dbReference type="PROSITE" id="PS50109">
    <property type="entry name" value="HIS_KIN"/>
    <property type="match status" value="1"/>
</dbReference>
<evidence type="ECO:0000256" key="8">
    <source>
        <dbReference type="ARBA" id="ARBA00023012"/>
    </source>
</evidence>
<evidence type="ECO:0000259" key="12">
    <source>
        <dbReference type="PROSITE" id="PS50109"/>
    </source>
</evidence>
<dbReference type="Gene3D" id="3.30.565.10">
    <property type="entry name" value="Histidine kinase-like ATPase, C-terminal domain"/>
    <property type="match status" value="1"/>
</dbReference>
<feature type="domain" description="PAC" evidence="15">
    <location>
        <begin position="295"/>
        <end position="347"/>
    </location>
</feature>
<feature type="domain" description="PAS" evidence="14">
    <location>
        <begin position="348"/>
        <end position="420"/>
    </location>
</feature>
<evidence type="ECO:0000256" key="1">
    <source>
        <dbReference type="ARBA" id="ARBA00000085"/>
    </source>
</evidence>
<evidence type="ECO:0000256" key="10">
    <source>
        <dbReference type="SAM" id="Coils"/>
    </source>
</evidence>
<dbReference type="InterPro" id="IPR003661">
    <property type="entry name" value="HisK_dim/P_dom"/>
</dbReference>
<feature type="domain" description="Response regulatory" evidence="13">
    <location>
        <begin position="921"/>
        <end position="1034"/>
    </location>
</feature>
<reference evidence="16 17" key="1">
    <citation type="submission" date="2016-04" db="EMBL/GenBank/DDBJ databases">
        <title>Chloroflexus islandicus sp. nov., a thermophilic filamentous anoxygenic phototrophic bacterium from geyser Strokkur (Iceland).</title>
        <authorList>
            <person name="Gaisin V.A."/>
            <person name="Kalashnikov A.M."/>
            <person name="Sukhacheva M.V."/>
            <person name="Grouzdev D.S."/>
            <person name="Ivanov T.M."/>
            <person name="Kuznetsov B."/>
            <person name="Gorlenko V.M."/>
        </authorList>
    </citation>
    <scope>NUCLEOTIDE SEQUENCE [LARGE SCALE GENOMIC DNA]</scope>
    <source>
        <strain evidence="17">isl-2</strain>
    </source>
</reference>
<feature type="transmembrane region" description="Helical" evidence="11">
    <location>
        <begin position="103"/>
        <end position="126"/>
    </location>
</feature>
<dbReference type="PROSITE" id="PS50110">
    <property type="entry name" value="RESPONSE_REGULATORY"/>
    <property type="match status" value="1"/>
</dbReference>
<dbReference type="Gene3D" id="1.10.287.130">
    <property type="match status" value="1"/>
</dbReference>
<keyword evidence="5" id="KW-0547">Nucleotide-binding</keyword>
<dbReference type="InterPro" id="IPR035965">
    <property type="entry name" value="PAS-like_dom_sf"/>
</dbReference>
<keyword evidence="4" id="KW-0808">Transferase</keyword>
<feature type="transmembrane region" description="Helical" evidence="11">
    <location>
        <begin position="6"/>
        <end position="28"/>
    </location>
</feature>
<sequence>MMLFNATITIGLLWLVCLIAMGVAIYLWPRRSVAGGYEFLLMLAAIVVWAGADALELSATTLESKLFWRLVQQVGIVILPSSWLLFTFAYLDFQPWSRSRARWLLFAFPLFTLLIAFTNHEHHLFFHEVSLSLHDPPHLEIIPGRWFWVHIGYSYICLTAGLALITGAFWQTSPLFRRQAIFIGLGFLFPFLFNWSYLSQVTLLGVDTTPVSFLLSAPFIITGLYRYRFLHLVPVARDRLIEAMADAMIVTDQSGRIIDLNPAAQRLFNHVAQVNTLLAETLDWPALIKAAQSHHPVRIELNCPEHPDRFFDITIDPLYDRNGQFNGRIFVFREITERKRVEQRLHEALQRFTDMIERTPLVAIQRFDRHGVVLEWNRVCEQFYGYTAAEACGRRLQDLMLSGNEIAEFERQIEQIWTSGQAPPPRTWQVHTKTGEVRWLYSAMFPLFAHGQVSDIVCMDVDITEIRLASDNLRRQRDQLAALHRLTLDWLNRREMNDLLQAITDSAYRVLNVSYTELLLAEDENTLVLRACTPSLPRQVMRRETPTNAPLSWRAFRDRQPAIVLNYTAWPEHTPDYEQFNFGPAMTLPIIVGDECLGVIGIARDQRGSPFTTDEIQHAMLLTQLAALVLDSSNLYAAAQREIEERKQAEQQQAKLQAQLLQAQKMEAIGQLAGGIAHDFNNILTVITGSVELALLELEADHPIYPELESIRQSTNRATELVRQLLTFARRQPGQPQLIDVNRQINDTMNMMKRLIGEHIQLKLELSQGIDQVLIDPHQFEQILINLVVNARDAMPNGGTLSIHTASQYFSPGEIPVFSQAQAGKYVLLTVADTGIGIDESIRPHIFEPYFTTKPIGKGSGLGLAICNGIVSQHGGFLIVESQPNTGSCFTVALPAAASAPMTIHDQIDAEPVIDASGHETILLVEDEPHVRQLATRLLREHGYTVLEASQAREALQLAHQYGNDLQLMLTDIVLPQMDGVALARQMQALLPHLRVILMSGYLQHLQSRHELPYPVLSKPFSRQQLLAIIRQTIDQPS</sequence>
<dbReference type="InterPro" id="IPR000014">
    <property type="entry name" value="PAS"/>
</dbReference>
<dbReference type="InterPro" id="IPR001789">
    <property type="entry name" value="Sig_transdc_resp-reg_receiver"/>
</dbReference>
<keyword evidence="3 9" id="KW-0597">Phosphoprotein</keyword>
<comment type="catalytic activity">
    <reaction evidence="1">
        <text>ATP + protein L-histidine = ADP + protein N-phospho-L-histidine.</text>
        <dbReference type="EC" id="2.7.13.3"/>
    </reaction>
</comment>
<dbReference type="PANTHER" id="PTHR43065:SF46">
    <property type="entry name" value="C4-DICARBOXYLATE TRANSPORT SENSOR PROTEIN DCTB"/>
    <property type="match status" value="1"/>
</dbReference>
<evidence type="ECO:0000256" key="5">
    <source>
        <dbReference type="ARBA" id="ARBA00022741"/>
    </source>
</evidence>
<dbReference type="Pfam" id="PF16927">
    <property type="entry name" value="HisKA_7TM"/>
    <property type="match status" value="1"/>
</dbReference>
<evidence type="ECO:0000256" key="11">
    <source>
        <dbReference type="SAM" id="Phobius"/>
    </source>
</evidence>
<dbReference type="EMBL" id="LWQS01000082">
    <property type="protein sequence ID" value="OAN42796.1"/>
    <property type="molecule type" value="Genomic_DNA"/>
</dbReference>
<proteinExistence type="predicted"/>
<keyword evidence="7" id="KW-0067">ATP-binding</keyword>
<evidence type="ECO:0000313" key="16">
    <source>
        <dbReference type="EMBL" id="OAN42796.1"/>
    </source>
</evidence>
<dbReference type="SUPFAM" id="SSF55874">
    <property type="entry name" value="ATPase domain of HSP90 chaperone/DNA topoisomerase II/histidine kinase"/>
    <property type="match status" value="1"/>
</dbReference>
<dbReference type="InterPro" id="IPR004358">
    <property type="entry name" value="Sig_transdc_His_kin-like_C"/>
</dbReference>
<dbReference type="InterPro" id="IPR031621">
    <property type="entry name" value="HisKA_7TM"/>
</dbReference>
<feature type="transmembrane region" description="Helical" evidence="11">
    <location>
        <begin position="146"/>
        <end position="168"/>
    </location>
</feature>
<dbReference type="GO" id="GO:0005524">
    <property type="term" value="F:ATP binding"/>
    <property type="evidence" value="ECO:0007669"/>
    <property type="project" value="UniProtKB-KW"/>
</dbReference>
<keyword evidence="17" id="KW-1185">Reference proteome</keyword>
<dbReference type="SUPFAM" id="SSF55785">
    <property type="entry name" value="PYP-like sensor domain (PAS domain)"/>
    <property type="match status" value="2"/>
</dbReference>
<dbReference type="InterPro" id="IPR036097">
    <property type="entry name" value="HisK_dim/P_sf"/>
</dbReference>
<dbReference type="CDD" id="cd00082">
    <property type="entry name" value="HisKA"/>
    <property type="match status" value="1"/>
</dbReference>
<dbReference type="InterPro" id="IPR029016">
    <property type="entry name" value="GAF-like_dom_sf"/>
</dbReference>
<feature type="modified residue" description="4-aspartylphosphate" evidence="9">
    <location>
        <position position="972"/>
    </location>
</feature>
<evidence type="ECO:0000256" key="2">
    <source>
        <dbReference type="ARBA" id="ARBA00012438"/>
    </source>
</evidence>
<dbReference type="NCBIfam" id="TIGR00229">
    <property type="entry name" value="sensory_box"/>
    <property type="match status" value="1"/>
</dbReference>
<feature type="domain" description="PAS" evidence="14">
    <location>
        <begin position="239"/>
        <end position="269"/>
    </location>
</feature>
<dbReference type="InterPro" id="IPR003594">
    <property type="entry name" value="HATPase_dom"/>
</dbReference>
<dbReference type="EC" id="2.7.13.3" evidence="2"/>
<keyword evidence="8" id="KW-0902">Two-component regulatory system</keyword>
<evidence type="ECO:0000259" key="15">
    <source>
        <dbReference type="PROSITE" id="PS50113"/>
    </source>
</evidence>
<evidence type="ECO:0000259" key="14">
    <source>
        <dbReference type="PROSITE" id="PS50112"/>
    </source>
</evidence>